<dbReference type="EMBL" id="JACGCM010001055">
    <property type="protein sequence ID" value="KAF6162263.1"/>
    <property type="molecule type" value="Genomic_DNA"/>
</dbReference>
<proteinExistence type="predicted"/>
<organism evidence="2 3">
    <name type="scientific">Kingdonia uniflora</name>
    <dbReference type="NCBI Taxonomy" id="39325"/>
    <lineage>
        <taxon>Eukaryota</taxon>
        <taxon>Viridiplantae</taxon>
        <taxon>Streptophyta</taxon>
        <taxon>Embryophyta</taxon>
        <taxon>Tracheophyta</taxon>
        <taxon>Spermatophyta</taxon>
        <taxon>Magnoliopsida</taxon>
        <taxon>Ranunculales</taxon>
        <taxon>Circaeasteraceae</taxon>
        <taxon>Kingdonia</taxon>
    </lineage>
</organism>
<feature type="region of interest" description="Disordered" evidence="1">
    <location>
        <begin position="1"/>
        <end position="26"/>
    </location>
</feature>
<dbReference type="Proteomes" id="UP000541444">
    <property type="component" value="Unassembled WGS sequence"/>
</dbReference>
<gene>
    <name evidence="2" type="ORF">GIB67_008392</name>
</gene>
<sequence length="51" mass="6125">MKREQKGQHKIRYAFSNKETPPKNVHGYDLKYQEEQCQETKNAIIRRSCLT</sequence>
<name>A0A7J7N573_9MAGN</name>
<comment type="caution">
    <text evidence="2">The sequence shown here is derived from an EMBL/GenBank/DDBJ whole genome shotgun (WGS) entry which is preliminary data.</text>
</comment>
<evidence type="ECO:0000256" key="1">
    <source>
        <dbReference type="SAM" id="MobiDB-lite"/>
    </source>
</evidence>
<reference evidence="2 3" key="1">
    <citation type="journal article" date="2020" name="IScience">
        <title>Genome Sequencing of the Endangered Kingdonia uniflora (Circaeasteraceae, Ranunculales) Reveals Potential Mechanisms of Evolutionary Specialization.</title>
        <authorList>
            <person name="Sun Y."/>
            <person name="Deng T."/>
            <person name="Zhang A."/>
            <person name="Moore M.J."/>
            <person name="Landis J.B."/>
            <person name="Lin N."/>
            <person name="Zhang H."/>
            <person name="Zhang X."/>
            <person name="Huang J."/>
            <person name="Zhang X."/>
            <person name="Sun H."/>
            <person name="Wang H."/>
        </authorList>
    </citation>
    <scope>NUCLEOTIDE SEQUENCE [LARGE SCALE GENOMIC DNA]</scope>
    <source>
        <strain evidence="2">TB1705</strain>
        <tissue evidence="2">Leaf</tissue>
    </source>
</reference>
<evidence type="ECO:0000313" key="3">
    <source>
        <dbReference type="Proteomes" id="UP000541444"/>
    </source>
</evidence>
<keyword evidence="3" id="KW-1185">Reference proteome</keyword>
<evidence type="ECO:0000313" key="2">
    <source>
        <dbReference type="EMBL" id="KAF6162263.1"/>
    </source>
</evidence>
<dbReference type="AlphaFoldDB" id="A0A7J7N573"/>
<protein>
    <submittedName>
        <fullName evidence="2">Uncharacterized protein</fullName>
    </submittedName>
</protein>
<accession>A0A7J7N573</accession>